<dbReference type="Pfam" id="PF20448">
    <property type="entry name" value="DUF6705"/>
    <property type="match status" value="1"/>
</dbReference>
<name>A0ABP9M300_9FLAO</name>
<evidence type="ECO:0000259" key="2">
    <source>
        <dbReference type="Pfam" id="PF20448"/>
    </source>
</evidence>
<proteinExistence type="predicted"/>
<dbReference type="Proteomes" id="UP001500353">
    <property type="component" value="Unassembled WGS sequence"/>
</dbReference>
<evidence type="ECO:0000256" key="1">
    <source>
        <dbReference type="SAM" id="SignalP"/>
    </source>
</evidence>
<comment type="caution">
    <text evidence="3">The sequence shown here is derived from an EMBL/GenBank/DDBJ whole genome shotgun (WGS) entry which is preliminary data.</text>
</comment>
<dbReference type="RefSeq" id="WP_345201288.1">
    <property type="nucleotide sequence ID" value="NZ_BAABHX010000002.1"/>
</dbReference>
<organism evidence="3 4">
    <name type="scientific">Chryseobacterium ginsengisoli</name>
    <dbReference type="NCBI Taxonomy" id="363853"/>
    <lineage>
        <taxon>Bacteria</taxon>
        <taxon>Pseudomonadati</taxon>
        <taxon>Bacteroidota</taxon>
        <taxon>Flavobacteriia</taxon>
        <taxon>Flavobacteriales</taxon>
        <taxon>Weeksellaceae</taxon>
        <taxon>Chryseobacterium group</taxon>
        <taxon>Chryseobacterium</taxon>
    </lineage>
</organism>
<evidence type="ECO:0000313" key="4">
    <source>
        <dbReference type="Proteomes" id="UP001500353"/>
    </source>
</evidence>
<gene>
    <name evidence="3" type="ORF">GCM10023210_13120</name>
</gene>
<accession>A0ABP9M300</accession>
<feature type="domain" description="DUF6705" evidence="2">
    <location>
        <begin position="1"/>
        <end position="186"/>
    </location>
</feature>
<reference evidence="4" key="1">
    <citation type="journal article" date="2019" name="Int. J. Syst. Evol. Microbiol.">
        <title>The Global Catalogue of Microorganisms (GCM) 10K type strain sequencing project: providing services to taxonomists for standard genome sequencing and annotation.</title>
        <authorList>
            <consortium name="The Broad Institute Genomics Platform"/>
            <consortium name="The Broad Institute Genome Sequencing Center for Infectious Disease"/>
            <person name="Wu L."/>
            <person name="Ma J."/>
        </authorList>
    </citation>
    <scope>NUCLEOTIDE SEQUENCE [LARGE SCALE GENOMIC DNA]</scope>
    <source>
        <strain evidence="4">JCM 18019</strain>
    </source>
</reference>
<feature type="signal peptide" evidence="1">
    <location>
        <begin position="1"/>
        <end position="18"/>
    </location>
</feature>
<keyword evidence="4" id="KW-1185">Reference proteome</keyword>
<evidence type="ECO:0000313" key="3">
    <source>
        <dbReference type="EMBL" id="GAA5088930.1"/>
    </source>
</evidence>
<dbReference type="EMBL" id="BAABHX010000002">
    <property type="protein sequence ID" value="GAA5088930.1"/>
    <property type="molecule type" value="Genomic_DNA"/>
</dbReference>
<keyword evidence="1" id="KW-0732">Signal</keyword>
<feature type="chain" id="PRO_5045275141" description="DUF6705 domain-containing protein" evidence="1">
    <location>
        <begin position="19"/>
        <end position="186"/>
    </location>
</feature>
<protein>
    <recommendedName>
        <fullName evidence="2">DUF6705 domain-containing protein</fullName>
    </recommendedName>
</protein>
<dbReference type="InterPro" id="IPR046551">
    <property type="entry name" value="DUF6705"/>
</dbReference>
<sequence length="186" mass="21443">MKNIFLLSIILLSFSCRAQQIYPLNTSFSDIQNNTYLKDTNNELIPFIGNWKATFNNKEITIKVDKIDQHLVRSGKKIFYRDVLFIRYSIKNSQGTIIKSTMNLPITEAKIESDVTFPNQNLVSFVYQGGDCQYGWGDVDLQFVDKTHIKWRYQPEGVILTNLNCPNGADTTIYLPKTNNLVFTKQ</sequence>
<dbReference type="PROSITE" id="PS51257">
    <property type="entry name" value="PROKAR_LIPOPROTEIN"/>
    <property type="match status" value="1"/>
</dbReference>